<evidence type="ECO:0000313" key="4">
    <source>
        <dbReference type="Proteomes" id="UP000011715"/>
    </source>
</evidence>
<dbReference type="EnsemblFungi" id="MAPG_09058T0">
    <property type="protein sequence ID" value="MAPG_09058T0"/>
    <property type="gene ID" value="MAPG_09058"/>
</dbReference>
<reference evidence="2" key="2">
    <citation type="submission" date="2010-05" db="EMBL/GenBank/DDBJ databases">
        <title>The Genome Sequence of Magnaporthe poae strain ATCC 64411.</title>
        <authorList>
            <consortium name="The Broad Institute Genome Sequencing Platform"/>
            <consortium name="Broad Institute Genome Sequencing Center for Infectious Disease"/>
            <person name="Ma L.-J."/>
            <person name="Dead R."/>
            <person name="Young S."/>
            <person name="Zeng Q."/>
            <person name="Koehrsen M."/>
            <person name="Alvarado L."/>
            <person name="Berlin A."/>
            <person name="Chapman S.B."/>
            <person name="Chen Z."/>
            <person name="Freedman E."/>
            <person name="Gellesch M."/>
            <person name="Goldberg J."/>
            <person name="Griggs A."/>
            <person name="Gujja S."/>
            <person name="Heilman E.R."/>
            <person name="Heiman D."/>
            <person name="Hepburn T."/>
            <person name="Howarth C."/>
            <person name="Jen D."/>
            <person name="Larson L."/>
            <person name="Mehta T."/>
            <person name="Neiman D."/>
            <person name="Pearson M."/>
            <person name="Roberts A."/>
            <person name="Saif S."/>
            <person name="Shea T."/>
            <person name="Shenoy N."/>
            <person name="Sisk P."/>
            <person name="Stolte C."/>
            <person name="Sykes S."/>
            <person name="Walk T."/>
            <person name="White J."/>
            <person name="Yandava C."/>
            <person name="Haas B."/>
            <person name="Nusbaum C."/>
            <person name="Birren B."/>
        </authorList>
    </citation>
    <scope>NUCLEOTIDE SEQUENCE</scope>
    <source>
        <strain evidence="2">ATCC 64411</strain>
    </source>
</reference>
<evidence type="ECO:0000313" key="2">
    <source>
        <dbReference type="EMBL" id="KLU90093.1"/>
    </source>
</evidence>
<dbReference type="VEuPathDB" id="FungiDB:MAPG_09058"/>
<dbReference type="EMBL" id="ADBL01002219">
    <property type="status" value="NOT_ANNOTATED_CDS"/>
    <property type="molecule type" value="Genomic_DNA"/>
</dbReference>
<dbReference type="EMBL" id="GL876974">
    <property type="protein sequence ID" value="KLU90093.1"/>
    <property type="molecule type" value="Genomic_DNA"/>
</dbReference>
<name>A0A0C4E8Y6_MAGP6</name>
<reference evidence="2" key="3">
    <citation type="submission" date="2011-03" db="EMBL/GenBank/DDBJ databases">
        <title>Annotation of Magnaporthe poae ATCC 64411.</title>
        <authorList>
            <person name="Ma L.-J."/>
            <person name="Dead R."/>
            <person name="Young S.K."/>
            <person name="Zeng Q."/>
            <person name="Gargeya S."/>
            <person name="Fitzgerald M."/>
            <person name="Haas B."/>
            <person name="Abouelleil A."/>
            <person name="Alvarado L."/>
            <person name="Arachchi H.M."/>
            <person name="Berlin A."/>
            <person name="Brown A."/>
            <person name="Chapman S.B."/>
            <person name="Chen Z."/>
            <person name="Dunbar C."/>
            <person name="Freedman E."/>
            <person name="Gearin G."/>
            <person name="Gellesch M."/>
            <person name="Goldberg J."/>
            <person name="Griggs A."/>
            <person name="Gujja S."/>
            <person name="Heiman D."/>
            <person name="Howarth C."/>
            <person name="Larson L."/>
            <person name="Lui A."/>
            <person name="MacDonald P.J.P."/>
            <person name="Mehta T."/>
            <person name="Montmayeur A."/>
            <person name="Murphy C."/>
            <person name="Neiman D."/>
            <person name="Pearson M."/>
            <person name="Priest M."/>
            <person name="Roberts A."/>
            <person name="Saif S."/>
            <person name="Shea T."/>
            <person name="Shenoy N."/>
            <person name="Sisk P."/>
            <person name="Stolte C."/>
            <person name="Sykes S."/>
            <person name="Yandava C."/>
            <person name="Wortman J."/>
            <person name="Nusbaum C."/>
            <person name="Birren B."/>
        </authorList>
    </citation>
    <scope>NUCLEOTIDE SEQUENCE</scope>
    <source>
        <strain evidence="2">ATCC 64411</strain>
    </source>
</reference>
<keyword evidence="4" id="KW-1185">Reference proteome</keyword>
<accession>A0A0C4E8Y6</accession>
<protein>
    <submittedName>
        <fullName evidence="2 3">Uncharacterized protein</fullName>
    </submittedName>
</protein>
<feature type="compositionally biased region" description="Basic and acidic residues" evidence="1">
    <location>
        <begin position="117"/>
        <end position="126"/>
    </location>
</feature>
<feature type="region of interest" description="Disordered" evidence="1">
    <location>
        <begin position="107"/>
        <end position="126"/>
    </location>
</feature>
<reference evidence="3" key="5">
    <citation type="submission" date="2015-06" db="UniProtKB">
        <authorList>
            <consortium name="EnsemblFungi"/>
        </authorList>
    </citation>
    <scope>IDENTIFICATION</scope>
    <source>
        <strain evidence="3">ATCC 64411</strain>
    </source>
</reference>
<sequence length="126" mass="13731">MLFCLAGYALQTQTWPACYTAVVGKDDTSTRRVLPNRLTISLRSAKAPKGLTPPAYNTSAVAAAGSQVRDESGRLALVCIVFRYAPFVRPCWEGCLHIRLPTAAGAQRSVPCTSRPPRKDNKGMRH</sequence>
<evidence type="ECO:0000256" key="1">
    <source>
        <dbReference type="SAM" id="MobiDB-lite"/>
    </source>
</evidence>
<dbReference type="AlphaFoldDB" id="A0A0C4E8Y6"/>
<reference evidence="4" key="1">
    <citation type="submission" date="2010-05" db="EMBL/GenBank/DDBJ databases">
        <title>The genome sequence of Magnaporthe poae strain ATCC 64411.</title>
        <authorList>
            <person name="Ma L.-J."/>
            <person name="Dead R."/>
            <person name="Young S."/>
            <person name="Zeng Q."/>
            <person name="Koehrsen M."/>
            <person name="Alvarado L."/>
            <person name="Berlin A."/>
            <person name="Chapman S.B."/>
            <person name="Chen Z."/>
            <person name="Freedman E."/>
            <person name="Gellesch M."/>
            <person name="Goldberg J."/>
            <person name="Griggs A."/>
            <person name="Gujja S."/>
            <person name="Heilman E.R."/>
            <person name="Heiman D."/>
            <person name="Hepburn T."/>
            <person name="Howarth C."/>
            <person name="Jen D."/>
            <person name="Larson L."/>
            <person name="Mehta T."/>
            <person name="Neiman D."/>
            <person name="Pearson M."/>
            <person name="Roberts A."/>
            <person name="Saif S."/>
            <person name="Shea T."/>
            <person name="Shenoy N."/>
            <person name="Sisk P."/>
            <person name="Stolte C."/>
            <person name="Sykes S."/>
            <person name="Walk T."/>
            <person name="White J."/>
            <person name="Yandava C."/>
            <person name="Haas B."/>
            <person name="Nusbaum C."/>
            <person name="Birren B."/>
        </authorList>
    </citation>
    <scope>NUCLEOTIDE SEQUENCE [LARGE SCALE GENOMIC DNA]</scope>
    <source>
        <strain evidence="4">ATCC 64411 / 73-15</strain>
    </source>
</reference>
<reference evidence="3" key="4">
    <citation type="journal article" date="2015" name="G3 (Bethesda)">
        <title>Genome sequences of three phytopathogenic species of the Magnaporthaceae family of fungi.</title>
        <authorList>
            <person name="Okagaki L.H."/>
            <person name="Nunes C.C."/>
            <person name="Sailsbery J."/>
            <person name="Clay B."/>
            <person name="Brown D."/>
            <person name="John T."/>
            <person name="Oh Y."/>
            <person name="Young N."/>
            <person name="Fitzgerald M."/>
            <person name="Haas B.J."/>
            <person name="Zeng Q."/>
            <person name="Young S."/>
            <person name="Adiconis X."/>
            <person name="Fan L."/>
            <person name="Levin J.Z."/>
            <person name="Mitchell T.K."/>
            <person name="Okubara P.A."/>
            <person name="Farman M.L."/>
            <person name="Kohn L.M."/>
            <person name="Birren B."/>
            <person name="Ma L.-J."/>
            <person name="Dean R.A."/>
        </authorList>
    </citation>
    <scope>NUCLEOTIDE SEQUENCE</scope>
    <source>
        <strain evidence="3">ATCC 64411 / 73-15</strain>
    </source>
</reference>
<dbReference type="Proteomes" id="UP000011715">
    <property type="component" value="Unassembled WGS sequence"/>
</dbReference>
<proteinExistence type="predicted"/>
<gene>
    <name evidence="2" type="ORF">MAPG_09058</name>
</gene>
<organism evidence="3 4">
    <name type="scientific">Magnaporthiopsis poae (strain ATCC 64411 / 73-15)</name>
    <name type="common">Kentucky bluegrass fungus</name>
    <name type="synonym">Magnaporthe poae</name>
    <dbReference type="NCBI Taxonomy" id="644358"/>
    <lineage>
        <taxon>Eukaryota</taxon>
        <taxon>Fungi</taxon>
        <taxon>Dikarya</taxon>
        <taxon>Ascomycota</taxon>
        <taxon>Pezizomycotina</taxon>
        <taxon>Sordariomycetes</taxon>
        <taxon>Sordariomycetidae</taxon>
        <taxon>Magnaporthales</taxon>
        <taxon>Magnaporthaceae</taxon>
        <taxon>Magnaporthiopsis</taxon>
    </lineage>
</organism>
<evidence type="ECO:0000313" key="3">
    <source>
        <dbReference type="EnsemblFungi" id="MAPG_09058T0"/>
    </source>
</evidence>